<feature type="compositionally biased region" description="Basic and acidic residues" evidence="1">
    <location>
        <begin position="303"/>
        <end position="313"/>
    </location>
</feature>
<organism evidence="2 3">
    <name type="scientific">Stenotrophomonas bentonitica</name>
    <dbReference type="NCBI Taxonomy" id="1450134"/>
    <lineage>
        <taxon>Bacteria</taxon>
        <taxon>Pseudomonadati</taxon>
        <taxon>Pseudomonadota</taxon>
        <taxon>Gammaproteobacteria</taxon>
        <taxon>Lysobacterales</taxon>
        <taxon>Lysobacteraceae</taxon>
        <taxon>Stenotrophomonas</taxon>
    </lineage>
</organism>
<dbReference type="Pfam" id="PF07120">
    <property type="entry name" value="DUF1376"/>
    <property type="match status" value="1"/>
</dbReference>
<name>A0ABU9JU87_9GAMM</name>
<comment type="caution">
    <text evidence="2">The sequence shown here is derived from an EMBL/GenBank/DDBJ whole genome shotgun (WGS) entry which is preliminary data.</text>
</comment>
<gene>
    <name evidence="2" type="ORF">AAE039_17850</name>
</gene>
<dbReference type="InterPro" id="IPR010781">
    <property type="entry name" value="DUF1376"/>
</dbReference>
<feature type="region of interest" description="Disordered" evidence="1">
    <location>
        <begin position="274"/>
        <end position="325"/>
    </location>
</feature>
<reference evidence="2 3" key="1">
    <citation type="submission" date="2024-04" db="EMBL/GenBank/DDBJ databases">
        <title>Bacterial endophytes with biocontrol capabilities against important plant pathogens.</title>
        <authorList>
            <person name="Alayande K.A."/>
        </authorList>
    </citation>
    <scope>NUCLEOTIDE SEQUENCE [LARGE SCALE GENOMIC DNA]</scope>
    <source>
        <strain evidence="2 3">KV22</strain>
    </source>
</reference>
<dbReference type="RefSeq" id="WP_341987695.1">
    <property type="nucleotide sequence ID" value="NZ_JBBYHY010000011.1"/>
</dbReference>
<evidence type="ECO:0000313" key="3">
    <source>
        <dbReference type="Proteomes" id="UP001455088"/>
    </source>
</evidence>
<feature type="compositionally biased region" description="Low complexity" evidence="1">
    <location>
        <begin position="278"/>
        <end position="295"/>
    </location>
</feature>
<protein>
    <submittedName>
        <fullName evidence="2">YdaU family protein</fullName>
    </submittedName>
</protein>
<feature type="region of interest" description="Disordered" evidence="1">
    <location>
        <begin position="89"/>
        <end position="115"/>
    </location>
</feature>
<dbReference type="Proteomes" id="UP001455088">
    <property type="component" value="Unassembled WGS sequence"/>
</dbReference>
<sequence length="337" mass="36180">MIYFEMYPGDYLKDTTRLSLIEHGAYFKLMLAYYAEEQALPDSLAELYIIAGAITGGDKAAVKKVAERYFPVGDDGLRHSKRCDEQITKAQGRIAEGKGRRDARKSNETERQARTRARRTMLFEDLRAVGVVPEGLVTMAELKALHVTHVTHSESVTNAAMSRVTDRDTSHLSRVTGGVITGVNTGNQTPDPISITPDTSLHTQRSLSGVTDAGRACLLMRQAGCHSTNPSHPDLLAALAEGVTPEELGDTAAEGLSRSPPVAKPFPWAIQTARSRKAAGATPTNTTTTGGPNANSQLGSADHVAEQRRKFEQRSAAGGFGGPGGDVIDADFELVQH</sequence>
<evidence type="ECO:0000313" key="2">
    <source>
        <dbReference type="EMBL" id="MEL3955425.1"/>
    </source>
</evidence>
<proteinExistence type="predicted"/>
<keyword evidence="3" id="KW-1185">Reference proteome</keyword>
<dbReference type="EMBL" id="JBBYHY010000011">
    <property type="protein sequence ID" value="MEL3955425.1"/>
    <property type="molecule type" value="Genomic_DNA"/>
</dbReference>
<feature type="compositionally biased region" description="Basic and acidic residues" evidence="1">
    <location>
        <begin position="95"/>
        <end position="113"/>
    </location>
</feature>
<accession>A0ABU9JU87</accession>
<evidence type="ECO:0000256" key="1">
    <source>
        <dbReference type="SAM" id="MobiDB-lite"/>
    </source>
</evidence>